<evidence type="ECO:0000256" key="1">
    <source>
        <dbReference type="ARBA" id="ARBA00023015"/>
    </source>
</evidence>
<protein>
    <recommendedName>
        <fullName evidence="5">HTH hxlR-type domain-containing protein</fullName>
    </recommendedName>
</protein>
<feature type="compositionally biased region" description="Basic residues" evidence="4">
    <location>
        <begin position="45"/>
        <end position="54"/>
    </location>
</feature>
<dbReference type="eggNOG" id="COG1733">
    <property type="taxonomic scope" value="Bacteria"/>
</dbReference>
<dbReference type="PANTHER" id="PTHR33204:SF39">
    <property type="entry name" value="TRANSCRIPTIONAL REGULATORY PROTEIN"/>
    <property type="match status" value="1"/>
</dbReference>
<dbReference type="PROSITE" id="PS51118">
    <property type="entry name" value="HTH_HXLR"/>
    <property type="match status" value="1"/>
</dbReference>
<organism evidence="6 7">
    <name type="scientific">Saccharothrix espanaensis (strain ATCC 51144 / DSM 44229 / JCM 9112 / NBRC 15066 / NRRL 15764)</name>
    <dbReference type="NCBI Taxonomy" id="1179773"/>
    <lineage>
        <taxon>Bacteria</taxon>
        <taxon>Bacillati</taxon>
        <taxon>Actinomycetota</taxon>
        <taxon>Actinomycetes</taxon>
        <taxon>Pseudonocardiales</taxon>
        <taxon>Pseudonocardiaceae</taxon>
        <taxon>Saccharothrix</taxon>
    </lineage>
</organism>
<keyword evidence="1" id="KW-0805">Transcription regulation</keyword>
<gene>
    <name evidence="6" type="ordered locus">BN6_66800</name>
</gene>
<dbReference type="HOGENOM" id="CLU_1748330_0_0_11"/>
<feature type="domain" description="HTH hxlR-type" evidence="5">
    <location>
        <begin position="63"/>
        <end position="149"/>
    </location>
</feature>
<feature type="region of interest" description="Disordered" evidence="4">
    <location>
        <begin position="27"/>
        <end position="55"/>
    </location>
</feature>
<name>K0K8P6_SACES</name>
<dbReference type="Proteomes" id="UP000006281">
    <property type="component" value="Chromosome"/>
</dbReference>
<dbReference type="PATRIC" id="fig|1179773.3.peg.6734"/>
<evidence type="ECO:0000256" key="3">
    <source>
        <dbReference type="ARBA" id="ARBA00023163"/>
    </source>
</evidence>
<dbReference type="InterPro" id="IPR036390">
    <property type="entry name" value="WH_DNA-bd_sf"/>
</dbReference>
<evidence type="ECO:0000259" key="5">
    <source>
        <dbReference type="PROSITE" id="PS51118"/>
    </source>
</evidence>
<proteinExistence type="predicted"/>
<dbReference type="EMBL" id="HE804045">
    <property type="protein sequence ID" value="CCH33917.1"/>
    <property type="molecule type" value="Genomic_DNA"/>
</dbReference>
<sequence>MTSVSASTRDAGCRSFARIHTFATRLPRSGTGVAEPSTATSGPPRRSRRRRRPARVLAPLRQGPRHRAARTNGGGVGDKWVGLILVALADGARRYSELHRTITGVSQKMPARTLRSLGRSLLPVMAAIKPWAETNIEQVVAHREHYDSR</sequence>
<dbReference type="SUPFAM" id="SSF46785">
    <property type="entry name" value="Winged helix' DNA-binding domain"/>
    <property type="match status" value="1"/>
</dbReference>
<evidence type="ECO:0000256" key="2">
    <source>
        <dbReference type="ARBA" id="ARBA00023125"/>
    </source>
</evidence>
<dbReference type="GO" id="GO:0003677">
    <property type="term" value="F:DNA binding"/>
    <property type="evidence" value="ECO:0007669"/>
    <property type="project" value="UniProtKB-KW"/>
</dbReference>
<accession>K0K8P6</accession>
<evidence type="ECO:0000313" key="6">
    <source>
        <dbReference type="EMBL" id="CCH33917.1"/>
    </source>
</evidence>
<evidence type="ECO:0000313" key="7">
    <source>
        <dbReference type="Proteomes" id="UP000006281"/>
    </source>
</evidence>
<evidence type="ECO:0000256" key="4">
    <source>
        <dbReference type="SAM" id="MobiDB-lite"/>
    </source>
</evidence>
<dbReference type="InterPro" id="IPR036388">
    <property type="entry name" value="WH-like_DNA-bd_sf"/>
</dbReference>
<keyword evidence="7" id="KW-1185">Reference proteome</keyword>
<keyword evidence="2" id="KW-0238">DNA-binding</keyword>
<dbReference type="STRING" id="1179773.BN6_66800"/>
<dbReference type="PANTHER" id="PTHR33204">
    <property type="entry name" value="TRANSCRIPTIONAL REGULATOR, MARR FAMILY"/>
    <property type="match status" value="1"/>
</dbReference>
<keyword evidence="3" id="KW-0804">Transcription</keyword>
<dbReference type="Gene3D" id="1.10.10.10">
    <property type="entry name" value="Winged helix-like DNA-binding domain superfamily/Winged helix DNA-binding domain"/>
    <property type="match status" value="1"/>
</dbReference>
<dbReference type="AlphaFoldDB" id="K0K8P6"/>
<reference evidence="6 7" key="1">
    <citation type="journal article" date="2012" name="BMC Genomics">
        <title>Complete genome sequence of Saccharothrix espanaensis DSM 44229T and comparison to the other completely sequenced Pseudonocardiaceae.</title>
        <authorList>
            <person name="Strobel T."/>
            <person name="Al-Dilaimi A."/>
            <person name="Blom J."/>
            <person name="Gessner A."/>
            <person name="Kalinowski J."/>
            <person name="Luzhetska M."/>
            <person name="Puhler A."/>
            <person name="Szczepanowski R."/>
            <person name="Bechthold A."/>
            <person name="Ruckert C."/>
        </authorList>
    </citation>
    <scope>NUCLEOTIDE SEQUENCE [LARGE SCALE GENOMIC DNA]</scope>
    <source>
        <strain evidence="7">ATCC 51144 / DSM 44229 / JCM 9112 / NBRC 15066 / NRRL 15764</strain>
    </source>
</reference>
<dbReference type="InterPro" id="IPR002577">
    <property type="entry name" value="HTH_HxlR"/>
</dbReference>
<dbReference type="KEGG" id="sesp:BN6_66800"/>
<dbReference type="Pfam" id="PF01638">
    <property type="entry name" value="HxlR"/>
    <property type="match status" value="1"/>
</dbReference>